<accession>A0A1S8N5Y8</accession>
<evidence type="ECO:0000313" key="2">
    <source>
        <dbReference type="EMBL" id="OOM11798.1"/>
    </source>
</evidence>
<dbReference type="STRING" id="169679.CSACC_07060"/>
<keyword evidence="1" id="KW-1133">Transmembrane helix</keyword>
<organism evidence="2 3">
    <name type="scientific">Clostridium saccharobutylicum</name>
    <dbReference type="NCBI Taxonomy" id="169679"/>
    <lineage>
        <taxon>Bacteria</taxon>
        <taxon>Bacillati</taxon>
        <taxon>Bacillota</taxon>
        <taxon>Clostridia</taxon>
        <taxon>Eubacteriales</taxon>
        <taxon>Clostridiaceae</taxon>
        <taxon>Clostridium</taxon>
    </lineage>
</organism>
<gene>
    <name evidence="2" type="ORF">CLOSAC_22250</name>
</gene>
<comment type="caution">
    <text evidence="2">The sequence shown here is derived from an EMBL/GenBank/DDBJ whole genome shotgun (WGS) entry which is preliminary data.</text>
</comment>
<keyword evidence="1" id="KW-0472">Membrane</keyword>
<sequence>MDKEEILSRNKRYNKNEEDEREEYISARAGINAKIVFSLVIVFLAFFKHYNGISTGDVWGIFTAYAATESFYKYHYLNHTKFLISGILFSVSSTILLLQFIISTYR</sequence>
<reference evidence="2 3" key="1">
    <citation type="submission" date="2016-05" db="EMBL/GenBank/DDBJ databases">
        <title>Microbial solvent formation.</title>
        <authorList>
            <person name="Poehlein A."/>
            <person name="Montoya Solano J.D."/>
            <person name="Flitsch S."/>
            <person name="Krabben P."/>
            <person name="Duerre P."/>
            <person name="Daniel R."/>
        </authorList>
    </citation>
    <scope>NUCLEOTIDE SEQUENCE [LARGE SCALE GENOMIC DNA]</scope>
    <source>
        <strain evidence="2 3">L1-8</strain>
    </source>
</reference>
<feature type="transmembrane region" description="Helical" evidence="1">
    <location>
        <begin position="31"/>
        <end position="50"/>
    </location>
</feature>
<name>A0A1S8N5Y8_CLOSA</name>
<dbReference type="InterPro" id="IPR045620">
    <property type="entry name" value="DUF6442"/>
</dbReference>
<evidence type="ECO:0000313" key="3">
    <source>
        <dbReference type="Proteomes" id="UP000191154"/>
    </source>
</evidence>
<protein>
    <submittedName>
        <fullName evidence="2">Uncharacterized protein</fullName>
    </submittedName>
</protein>
<dbReference type="Proteomes" id="UP000191154">
    <property type="component" value="Unassembled WGS sequence"/>
</dbReference>
<dbReference type="Pfam" id="PF20040">
    <property type="entry name" value="DUF6442"/>
    <property type="match status" value="1"/>
</dbReference>
<keyword evidence="1" id="KW-0812">Transmembrane</keyword>
<dbReference type="RefSeq" id="WP_077865486.1">
    <property type="nucleotide sequence ID" value="NZ_LZYZ01000004.1"/>
</dbReference>
<evidence type="ECO:0000256" key="1">
    <source>
        <dbReference type="SAM" id="Phobius"/>
    </source>
</evidence>
<dbReference type="EMBL" id="LZYZ01000004">
    <property type="protein sequence ID" value="OOM11798.1"/>
    <property type="molecule type" value="Genomic_DNA"/>
</dbReference>
<dbReference type="AlphaFoldDB" id="A0A1S8N5Y8"/>
<proteinExistence type="predicted"/>
<feature type="transmembrane region" description="Helical" evidence="1">
    <location>
        <begin position="82"/>
        <end position="102"/>
    </location>
</feature>